<dbReference type="InterPro" id="IPR036365">
    <property type="entry name" value="PGBD-like_sf"/>
</dbReference>
<keyword evidence="1" id="KW-0732">Signal</keyword>
<dbReference type="Proteomes" id="UP000226357">
    <property type="component" value="Unassembled WGS sequence"/>
</dbReference>
<evidence type="ECO:0000256" key="1">
    <source>
        <dbReference type="SAM" id="SignalP"/>
    </source>
</evidence>
<comment type="caution">
    <text evidence="3">The sequence shown here is derived from an EMBL/GenBank/DDBJ whole genome shotgun (WGS) entry which is preliminary data.</text>
</comment>
<feature type="domain" description="Peptidoglycan binding-like" evidence="2">
    <location>
        <begin position="45"/>
        <end position="93"/>
    </location>
</feature>
<dbReference type="Pfam" id="PF01471">
    <property type="entry name" value="PG_binding_1"/>
    <property type="match status" value="2"/>
</dbReference>
<dbReference type="InterPro" id="IPR036366">
    <property type="entry name" value="PGBDSf"/>
</dbReference>
<feature type="chain" id="PRO_5041214994" description="Peptidoglycan binding-like domain-containing protein" evidence="1">
    <location>
        <begin position="29"/>
        <end position="168"/>
    </location>
</feature>
<dbReference type="RefSeq" id="WP_098523365.1">
    <property type="nucleotide sequence ID" value="NZ_NUYJ01000082.1"/>
</dbReference>
<sequence>MIKKLRVLVVAFLLSSVVLLGFNNQAGAAQTSPRTLKLTSPYMRGDDVEFAQRLLRTNIDGIYGPATTSLVKQFQVSRGLPADGIVGYNTWSELLKYNGLRTLKLKSPYMTGNDVKKVQSLLHLPVDGVYGPKTATAVKNVQSLNGWPADGVVGLDTWYLLELISKYD</sequence>
<feature type="signal peptide" evidence="1">
    <location>
        <begin position="1"/>
        <end position="28"/>
    </location>
</feature>
<gene>
    <name evidence="3" type="ORF">COK38_18510</name>
</gene>
<dbReference type="AlphaFoldDB" id="A0AA44Q817"/>
<organism evidence="3 4">
    <name type="scientific">Bacillus cereus</name>
    <dbReference type="NCBI Taxonomy" id="1396"/>
    <lineage>
        <taxon>Bacteria</taxon>
        <taxon>Bacillati</taxon>
        <taxon>Bacillota</taxon>
        <taxon>Bacilli</taxon>
        <taxon>Bacillales</taxon>
        <taxon>Bacillaceae</taxon>
        <taxon>Bacillus</taxon>
        <taxon>Bacillus cereus group</taxon>
    </lineage>
</organism>
<reference evidence="3 4" key="1">
    <citation type="submission" date="2017-09" db="EMBL/GenBank/DDBJ databases">
        <title>Large-scale bioinformatics analysis of Bacillus genomes uncovers conserved roles of natural products in bacterial physiology.</title>
        <authorList>
            <consortium name="Agbiome Team Llc"/>
            <person name="Bleich R.M."/>
            <person name="Grubbs K.J."/>
            <person name="Santa Maria K.C."/>
            <person name="Allen S.E."/>
            <person name="Farag S."/>
            <person name="Shank E.A."/>
            <person name="Bowers A."/>
        </authorList>
    </citation>
    <scope>NUCLEOTIDE SEQUENCE [LARGE SCALE GENOMIC DNA]</scope>
    <source>
        <strain evidence="3 4">AFS067272</strain>
    </source>
</reference>
<protein>
    <recommendedName>
        <fullName evidence="2">Peptidoglycan binding-like domain-containing protein</fullName>
    </recommendedName>
</protein>
<evidence type="ECO:0000313" key="4">
    <source>
        <dbReference type="Proteomes" id="UP000226357"/>
    </source>
</evidence>
<accession>A0AA44Q817</accession>
<dbReference type="SUPFAM" id="SSF47090">
    <property type="entry name" value="PGBD-like"/>
    <property type="match status" value="2"/>
</dbReference>
<dbReference type="EMBL" id="NVBO01000196">
    <property type="protein sequence ID" value="PFR98693.1"/>
    <property type="molecule type" value="Genomic_DNA"/>
</dbReference>
<dbReference type="InterPro" id="IPR002477">
    <property type="entry name" value="Peptidoglycan-bd-like"/>
</dbReference>
<name>A0AA44Q817_BACCE</name>
<proteinExistence type="predicted"/>
<evidence type="ECO:0000259" key="2">
    <source>
        <dbReference type="Pfam" id="PF01471"/>
    </source>
</evidence>
<evidence type="ECO:0000313" key="3">
    <source>
        <dbReference type="EMBL" id="PFR98693.1"/>
    </source>
</evidence>
<dbReference type="Gene3D" id="1.10.101.10">
    <property type="entry name" value="PGBD-like superfamily/PGBD"/>
    <property type="match status" value="2"/>
</dbReference>
<feature type="domain" description="Peptidoglycan binding-like" evidence="2">
    <location>
        <begin position="123"/>
        <end position="161"/>
    </location>
</feature>